<organism evidence="8 9">
    <name type="scientific">Urochloa decumbens</name>
    <dbReference type="NCBI Taxonomy" id="240449"/>
    <lineage>
        <taxon>Eukaryota</taxon>
        <taxon>Viridiplantae</taxon>
        <taxon>Streptophyta</taxon>
        <taxon>Embryophyta</taxon>
        <taxon>Tracheophyta</taxon>
        <taxon>Spermatophyta</taxon>
        <taxon>Magnoliopsida</taxon>
        <taxon>Liliopsida</taxon>
        <taxon>Poales</taxon>
        <taxon>Poaceae</taxon>
        <taxon>PACMAD clade</taxon>
        <taxon>Panicoideae</taxon>
        <taxon>Panicodae</taxon>
        <taxon>Paniceae</taxon>
        <taxon>Melinidinae</taxon>
        <taxon>Urochloa</taxon>
    </lineage>
</organism>
<dbReference type="InterPro" id="IPR001128">
    <property type="entry name" value="Cyt_P450"/>
</dbReference>
<dbReference type="GO" id="GO:0046872">
    <property type="term" value="F:metal ion binding"/>
    <property type="evidence" value="ECO:0007669"/>
    <property type="project" value="UniProtKB-KW"/>
</dbReference>
<dbReference type="Gene3D" id="1.10.630.10">
    <property type="entry name" value="Cytochrome P450"/>
    <property type="match status" value="1"/>
</dbReference>
<dbReference type="InterPro" id="IPR002401">
    <property type="entry name" value="Cyt_P450_E_grp-I"/>
</dbReference>
<comment type="cofactor">
    <cofactor evidence="6">
        <name>heme</name>
        <dbReference type="ChEBI" id="CHEBI:30413"/>
    </cofactor>
</comment>
<evidence type="ECO:0000256" key="4">
    <source>
        <dbReference type="ARBA" id="ARBA00023002"/>
    </source>
</evidence>
<keyword evidence="7" id="KW-0503">Monooxygenase</keyword>
<keyword evidence="9" id="KW-1185">Reference proteome</keyword>
<evidence type="ECO:0000256" key="6">
    <source>
        <dbReference type="PIRSR" id="PIRSR602401-1"/>
    </source>
</evidence>
<dbReference type="GO" id="GO:0016709">
    <property type="term" value="F:oxidoreductase activity, acting on paired donors, with incorporation or reduction of molecular oxygen, NAD(P)H as one donor, and incorporation of one atom of oxygen"/>
    <property type="evidence" value="ECO:0007669"/>
    <property type="project" value="UniProtKB-ARBA"/>
</dbReference>
<reference evidence="8" key="1">
    <citation type="submission" date="2024-10" db="EMBL/GenBank/DDBJ databases">
        <authorList>
            <person name="Ryan C."/>
        </authorList>
    </citation>
    <scope>NUCLEOTIDE SEQUENCE [LARGE SCALE GENOMIC DNA]</scope>
</reference>
<accession>A0ABC8ZYX2</accession>
<dbReference type="PROSITE" id="PS00086">
    <property type="entry name" value="CYTOCHROME_P450"/>
    <property type="match status" value="1"/>
</dbReference>
<gene>
    <name evidence="8" type="ORF">URODEC1_LOCUS49524</name>
</gene>
<dbReference type="InterPro" id="IPR017972">
    <property type="entry name" value="Cyt_P450_CS"/>
</dbReference>
<evidence type="ECO:0000256" key="7">
    <source>
        <dbReference type="RuleBase" id="RU000461"/>
    </source>
</evidence>
<dbReference type="EMBL" id="OZ075112">
    <property type="protein sequence ID" value="CAL4969263.1"/>
    <property type="molecule type" value="Genomic_DNA"/>
</dbReference>
<dbReference type="PANTHER" id="PTHR47950:SF48">
    <property type="entry name" value="CYTOCHROME P450 FAMILY PROTEIN, EXPRESSED"/>
    <property type="match status" value="1"/>
</dbReference>
<dbReference type="FunFam" id="1.10.630.10:FF:000007">
    <property type="entry name" value="Cytochrome P450 76C4"/>
    <property type="match status" value="1"/>
</dbReference>
<feature type="binding site" description="axial binding residue" evidence="6">
    <location>
        <position position="451"/>
    </location>
    <ligand>
        <name>heme</name>
        <dbReference type="ChEBI" id="CHEBI:30413"/>
    </ligand>
    <ligandPart>
        <name>Fe</name>
        <dbReference type="ChEBI" id="CHEBI:18248"/>
    </ligandPart>
</feature>
<keyword evidence="6 7" id="KW-0349">Heme</keyword>
<dbReference type="GO" id="GO:0051502">
    <property type="term" value="P:diterpene phytoalexin biosynthetic process"/>
    <property type="evidence" value="ECO:0007669"/>
    <property type="project" value="UniProtKB-ARBA"/>
</dbReference>
<proteinExistence type="inferred from homology"/>
<evidence type="ECO:0000256" key="5">
    <source>
        <dbReference type="ARBA" id="ARBA00023004"/>
    </source>
</evidence>
<evidence type="ECO:0000313" key="8">
    <source>
        <dbReference type="EMBL" id="CAL4969263.1"/>
    </source>
</evidence>
<dbReference type="SUPFAM" id="SSF48264">
    <property type="entry name" value="Cytochrome P450"/>
    <property type="match status" value="1"/>
</dbReference>
<dbReference type="InterPro" id="IPR036396">
    <property type="entry name" value="Cyt_P450_sf"/>
</dbReference>
<sequence length="522" mass="57012">MASFLVAIALSFGLILISTYAFQLISNARRRLPPGPLPLPIVGNLLTIGRGSPHRSLARLAARYGPIMSLRLGASHAVVFSSPAAARELLHRHNADLADRPVFDAWLAHGHRANSVIALPPHAKWRALRRLCAAELFAPRRMDAHRPLRQGKAREMVRDVAAAAARGEPVAIRGPAFAASMNILSRAMFSVDLATGSGDAAAAAAPGGRRGLSDAVKEATILAATPNVSDFFPAVAAADLQGLRRRMGPLVEDAHKILDELFAQRLLDREAGEPPKNDMLDAVLDKEREWQQEGSVLNRSAAKGLFTDMFVAGSDTSSSTIEWAMAALLNNPQVMEKVKGELRTVVGKKTQVEESDIAQLPYLQAVVKEVLRLYPSVVTPFYRAQATVQVQGYTIPEGTTIILNIWAVHRDADAWADPDKFMPERFMDEDIDFSNNKDCKLIPFGGGRRICLGLPLAYRTVHLILASLLHHFDWTLPEGAMENGVDMTEKNGLVISMATPLKAIAKKRDLTMYKRVDDGIEP</sequence>
<dbReference type="PRINTS" id="PR00385">
    <property type="entry name" value="P450"/>
</dbReference>
<evidence type="ECO:0000313" key="9">
    <source>
        <dbReference type="Proteomes" id="UP001497457"/>
    </source>
</evidence>
<dbReference type="CDD" id="cd11073">
    <property type="entry name" value="CYP76-like"/>
    <property type="match status" value="1"/>
</dbReference>
<evidence type="ECO:0000256" key="2">
    <source>
        <dbReference type="ARBA" id="ARBA00022723"/>
    </source>
</evidence>
<dbReference type="PANTHER" id="PTHR47950">
    <property type="entry name" value="CYTOCHROME P450, FAMILY 76, SUBFAMILY C, POLYPEPTIDE 5-RELATED"/>
    <property type="match status" value="1"/>
</dbReference>
<comment type="similarity">
    <text evidence="1 7">Belongs to the cytochrome P450 family.</text>
</comment>
<name>A0ABC8ZYX2_9POAL</name>
<dbReference type="PRINTS" id="PR00463">
    <property type="entry name" value="EP450I"/>
</dbReference>
<keyword evidence="5 6" id="KW-0408">Iron</keyword>
<dbReference type="AlphaFoldDB" id="A0ABC8ZYX2"/>
<dbReference type="Proteomes" id="UP001497457">
    <property type="component" value="Chromosome 2b"/>
</dbReference>
<dbReference type="GO" id="GO:0006952">
    <property type="term" value="P:defense response"/>
    <property type="evidence" value="ECO:0007669"/>
    <property type="project" value="UniProtKB-KW"/>
</dbReference>
<evidence type="ECO:0008006" key="10">
    <source>
        <dbReference type="Google" id="ProtNLM"/>
    </source>
</evidence>
<evidence type="ECO:0000256" key="1">
    <source>
        <dbReference type="ARBA" id="ARBA00010617"/>
    </source>
</evidence>
<keyword evidence="3" id="KW-0611">Plant defense</keyword>
<protein>
    <recommendedName>
        <fullName evidence="10">Cytochrome P450</fullName>
    </recommendedName>
</protein>
<evidence type="ECO:0000256" key="3">
    <source>
        <dbReference type="ARBA" id="ARBA00022821"/>
    </source>
</evidence>
<keyword evidence="2 6" id="KW-0479">Metal-binding</keyword>
<dbReference type="Pfam" id="PF00067">
    <property type="entry name" value="p450"/>
    <property type="match status" value="1"/>
</dbReference>
<keyword evidence="4 7" id="KW-0560">Oxidoreductase</keyword>